<proteinExistence type="predicted"/>
<gene>
    <name evidence="2" type="ORF">DBZ45_20395</name>
</gene>
<accession>A0A328HD66</accession>
<name>A0A328HD66_ARTGO</name>
<evidence type="ECO:0000313" key="2">
    <source>
        <dbReference type="EMBL" id="RAM35395.1"/>
    </source>
</evidence>
<dbReference type="Proteomes" id="UP000249166">
    <property type="component" value="Unassembled WGS sequence"/>
</dbReference>
<dbReference type="OrthoDB" id="4965150at2"/>
<dbReference type="AlphaFoldDB" id="A0A328HD66"/>
<protein>
    <submittedName>
        <fullName evidence="2">Uncharacterized protein</fullName>
    </submittedName>
</protein>
<keyword evidence="1" id="KW-0175">Coiled coil</keyword>
<feature type="coiled-coil region" evidence="1">
    <location>
        <begin position="104"/>
        <end position="131"/>
    </location>
</feature>
<evidence type="ECO:0000313" key="3">
    <source>
        <dbReference type="Proteomes" id="UP000249166"/>
    </source>
</evidence>
<dbReference type="EMBL" id="QLNP01000104">
    <property type="protein sequence ID" value="RAM35395.1"/>
    <property type="molecule type" value="Genomic_DNA"/>
</dbReference>
<reference evidence="2 3" key="1">
    <citation type="submission" date="2018-04" db="EMBL/GenBank/DDBJ databases">
        <title>Bacteria isolated from cave deposits of Manipur.</title>
        <authorList>
            <person name="Sahoo D."/>
            <person name="Sarangthem I."/>
            <person name="Nandeibam J."/>
        </authorList>
    </citation>
    <scope>NUCLEOTIDE SEQUENCE [LARGE SCALE GENOMIC DNA]</scope>
    <source>
        <strain evidence="3">mrc11</strain>
    </source>
</reference>
<sequence>MEILHRDDRGDGYYRYRYRGTAKPDKAAVQAEKTRKLLRDSRQRISFNATSMRALSVRLNQQIAQALCDGMKVTRLAEAAELSRWAVRTVGLSSDDLLPSGAPAEQHLASIRQLKSELAELEHSKTALEDRRLNILAAARRRGVLDDYELAALSGLQRETIRKMTWGVHPESGAIPA</sequence>
<evidence type="ECO:0000256" key="1">
    <source>
        <dbReference type="SAM" id="Coils"/>
    </source>
</evidence>
<organism evidence="2 3">
    <name type="scientific">Arthrobacter globiformis</name>
    <dbReference type="NCBI Taxonomy" id="1665"/>
    <lineage>
        <taxon>Bacteria</taxon>
        <taxon>Bacillati</taxon>
        <taxon>Actinomycetota</taxon>
        <taxon>Actinomycetes</taxon>
        <taxon>Micrococcales</taxon>
        <taxon>Micrococcaceae</taxon>
        <taxon>Arthrobacter</taxon>
    </lineage>
</organism>
<comment type="caution">
    <text evidence="2">The sequence shown here is derived from an EMBL/GenBank/DDBJ whole genome shotgun (WGS) entry which is preliminary data.</text>
</comment>